<dbReference type="PANTHER" id="PTHR21621:SF0">
    <property type="entry name" value="BETA-CITRYLGLUTAMATE SYNTHASE B-RELATED"/>
    <property type="match status" value="1"/>
</dbReference>
<gene>
    <name evidence="3" type="ORF">FNL39_10874</name>
</gene>
<accession>A0ABQ6YII9</accession>
<evidence type="ECO:0000259" key="2">
    <source>
        <dbReference type="PROSITE" id="PS50975"/>
    </source>
</evidence>
<evidence type="ECO:0000313" key="3">
    <source>
        <dbReference type="EMBL" id="KAF0845266.1"/>
    </source>
</evidence>
<name>A0ABQ6YII9_9NOCA</name>
<keyword evidence="4" id="KW-1185">Reference proteome</keyword>
<dbReference type="RefSeq" id="WP_067986458.1">
    <property type="nucleotide sequence ID" value="NZ_VMSD01000008.1"/>
</dbReference>
<dbReference type="Gene3D" id="3.30.470.20">
    <property type="entry name" value="ATP-grasp fold, B domain"/>
    <property type="match status" value="1"/>
</dbReference>
<dbReference type="Proteomes" id="UP000798951">
    <property type="component" value="Unassembled WGS sequence"/>
</dbReference>
<proteinExistence type="predicted"/>
<dbReference type="SUPFAM" id="SSF56059">
    <property type="entry name" value="Glutathione synthetase ATP-binding domain-like"/>
    <property type="match status" value="1"/>
</dbReference>
<keyword evidence="1" id="KW-0067">ATP-binding</keyword>
<dbReference type="EMBL" id="VMSD01000008">
    <property type="protein sequence ID" value="KAF0845266.1"/>
    <property type="molecule type" value="Genomic_DNA"/>
</dbReference>
<comment type="caution">
    <text evidence="3">The sequence shown here is derived from an EMBL/GenBank/DDBJ whole genome shotgun (WGS) entry which is preliminary data.</text>
</comment>
<feature type="domain" description="ATP-grasp" evidence="2">
    <location>
        <begin position="173"/>
        <end position="356"/>
    </location>
</feature>
<protein>
    <submittedName>
        <fullName evidence="3">RimK-like ATP-grasp domain-containing protein</fullName>
    </submittedName>
</protein>
<reference evidence="3 4" key="1">
    <citation type="submission" date="2019-07" db="EMBL/GenBank/DDBJ databases">
        <title>Genomic Encyclopedia of Type Strains, Phase IV (KMG-IV): sequencing the most valuable type-strain genomes for metagenomic binning, comparative biology and taxonomic classification.</title>
        <authorList>
            <person name="Goeker M."/>
        </authorList>
    </citation>
    <scope>NUCLEOTIDE SEQUENCE [LARGE SCALE GENOMIC DNA]</scope>
    <source>
        <strain evidence="3 4">DSM 44831</strain>
    </source>
</reference>
<organism evidence="3 4">
    <name type="scientific">Nocardia caishijiensis</name>
    <dbReference type="NCBI Taxonomy" id="184756"/>
    <lineage>
        <taxon>Bacteria</taxon>
        <taxon>Bacillati</taxon>
        <taxon>Actinomycetota</taxon>
        <taxon>Actinomycetes</taxon>
        <taxon>Mycobacteriales</taxon>
        <taxon>Nocardiaceae</taxon>
        <taxon>Nocardia</taxon>
    </lineage>
</organism>
<dbReference type="PROSITE" id="PS50975">
    <property type="entry name" value="ATP_GRASP"/>
    <property type="match status" value="1"/>
</dbReference>
<evidence type="ECO:0000313" key="4">
    <source>
        <dbReference type="Proteomes" id="UP000798951"/>
    </source>
</evidence>
<evidence type="ECO:0000256" key="1">
    <source>
        <dbReference type="PROSITE-ProRule" id="PRU00409"/>
    </source>
</evidence>
<dbReference type="PANTHER" id="PTHR21621">
    <property type="entry name" value="RIBOSOMAL PROTEIN S6 MODIFICATION PROTEIN"/>
    <property type="match status" value="1"/>
</dbReference>
<sequence length="359" mass="40470">MTSELYRDSVSWHEAGVPSAVRWDERIIVGSSVFEAARDRRSGAARILLVGHSCDPDLARIAMLLADTGADVHAVLVDRIGRQPSMTFPQSGDRAQYDVGYCRGFRPGQFVHFHYDRTVRRADDWRAVEPDLLDHATEQADSVLWGWLARVEVARWVNSPWQLRTAENKLIQLTSAQHAGLTIPATLVTSRIDELRQFARGCAAGVVHKSLSSPILSSRDRQRSFLYTSVITPDDIALPDYPCLFQQRLRPRVEHRVTVIGERTFAASLARAADDAADWRRAANDHPRFDHHRLDEPLVSAIRQLMRTLEIQVGAVDLIDTGEETYFLEINPSAALLWLERTLGMHLCQSVTNLILHGR</sequence>
<dbReference type="InterPro" id="IPR011761">
    <property type="entry name" value="ATP-grasp"/>
</dbReference>
<keyword evidence="1" id="KW-0547">Nucleotide-binding</keyword>